<comment type="catalytic activity">
    <reaction evidence="8">
        <text>Couples ATP hydrolysis with the unwinding of duplex DNA by translocating in the 3'-5' direction.</text>
        <dbReference type="EC" id="5.6.2.4"/>
    </reaction>
</comment>
<dbReference type="InterPro" id="IPR027417">
    <property type="entry name" value="P-loop_NTPase"/>
</dbReference>
<dbReference type="EC" id="5.6.2.4" evidence="9"/>
<dbReference type="Gene3D" id="1.10.486.10">
    <property type="entry name" value="PCRA, domain 4"/>
    <property type="match status" value="1"/>
</dbReference>
<keyword evidence="4 12" id="KW-0347">Helicase</keyword>
<gene>
    <name evidence="15" type="ORF">CH360_12175</name>
    <name evidence="16" type="ORF">CH373_14445</name>
</gene>
<evidence type="ECO:0000313" key="18">
    <source>
        <dbReference type="Proteomes" id="UP000231990"/>
    </source>
</evidence>
<feature type="domain" description="UvrD-like helicase ATP-binding" evidence="13">
    <location>
        <begin position="1"/>
        <end position="281"/>
    </location>
</feature>
<dbReference type="PANTHER" id="PTHR11070:SF2">
    <property type="entry name" value="ATP-DEPENDENT DNA HELICASE SRS2"/>
    <property type="match status" value="1"/>
</dbReference>
<accession>A0A2M9ZK58</accession>
<sequence>MRLNPEQEKAVQTVNGPLLIFAGAGSGKTRVISNRIAHMIQDHHIPGSKIVALSFTNKSAKEMGERVRKLVPRNLLKGIVLSTFHSLGLNILKKHIEKLGYKQPFLLLNGSDQEGLVTSLLVSKKIEAKRAQVLEILGKISRIKNSGDDYMDSLRSSLNEGDQAAASLFHLYQETLKEQNSVDFDDLINLPAKLLKDFEEVREEYNKKFQYFMVDEFQDTNNTQYEFLRALMGNSENLCVVGDDDQSIYAFRGSNVSLILGFEKDFPNATVIRLLENYRSTEIIVSAANSLIRHNLSRRSKELYSRIPSGKKVRYVERLDEKDEAEYIADCIREEIVKECRRGSQIAILFRTNFQSRPFEETFRARDMPYKVVGGYNFFDRKEVRDLISYIRIIANQKDDASLLRIINYPKRGIGAGSISLIHEKASHTKESLYEVLFRVCESPDFLPSLNRKIASEIYNFVNLIEKYKKKFSSSPRLFFALRELIGDLGLEKEIVLEEKEEKVAKARIFNLSELVNMLAFFEENNESGEKPTLFDFINRLAMLMEDEPSDEKEDNRIQLLTIHQSKGLEFESVYVVGLEEGILPNGRVALESESIDEERRLMYVAMTRAKSHLCLTGAANRRKFGEQLASEPSRFLKEIEPETLDWYSNEETRQQETEDFLQELEKLKTG</sequence>
<dbReference type="AlphaFoldDB" id="A0A2M9ZK58"/>
<dbReference type="Proteomes" id="UP000231962">
    <property type="component" value="Unassembled WGS sequence"/>
</dbReference>
<dbReference type="EMBL" id="NPDZ01000010">
    <property type="protein sequence ID" value="PJZ72432.1"/>
    <property type="molecule type" value="Genomic_DNA"/>
</dbReference>
<keyword evidence="5 12" id="KW-0067">ATP-binding</keyword>
<evidence type="ECO:0000256" key="6">
    <source>
        <dbReference type="ARBA" id="ARBA00023125"/>
    </source>
</evidence>
<evidence type="ECO:0000256" key="11">
    <source>
        <dbReference type="ARBA" id="ARBA00048988"/>
    </source>
</evidence>
<dbReference type="Proteomes" id="UP000231990">
    <property type="component" value="Unassembled WGS sequence"/>
</dbReference>
<dbReference type="Gene3D" id="3.40.50.300">
    <property type="entry name" value="P-loop containing nucleotide triphosphate hydrolases"/>
    <property type="match status" value="2"/>
</dbReference>
<dbReference type="InterPro" id="IPR000212">
    <property type="entry name" value="DNA_helicase_UvrD/REP"/>
</dbReference>
<dbReference type="GO" id="GO:0043138">
    <property type="term" value="F:3'-5' DNA helicase activity"/>
    <property type="evidence" value="ECO:0007669"/>
    <property type="project" value="UniProtKB-EC"/>
</dbReference>
<feature type="binding site" evidence="12">
    <location>
        <begin position="22"/>
        <end position="29"/>
    </location>
    <ligand>
        <name>ATP</name>
        <dbReference type="ChEBI" id="CHEBI:30616"/>
    </ligand>
</feature>
<dbReference type="CDD" id="cd17932">
    <property type="entry name" value="DEXQc_UvrD"/>
    <property type="match status" value="1"/>
</dbReference>
<evidence type="ECO:0000313" key="15">
    <source>
        <dbReference type="EMBL" id="PJZ69307.1"/>
    </source>
</evidence>
<dbReference type="SUPFAM" id="SSF52540">
    <property type="entry name" value="P-loop containing nucleoside triphosphate hydrolases"/>
    <property type="match status" value="1"/>
</dbReference>
<evidence type="ECO:0000256" key="4">
    <source>
        <dbReference type="ARBA" id="ARBA00022806"/>
    </source>
</evidence>
<keyword evidence="2 12" id="KW-0547">Nucleotide-binding</keyword>
<keyword evidence="3 12" id="KW-0378">Hydrolase</keyword>
<evidence type="ECO:0000256" key="9">
    <source>
        <dbReference type="ARBA" id="ARBA00034808"/>
    </source>
</evidence>
<dbReference type="GO" id="GO:0000725">
    <property type="term" value="P:recombinational repair"/>
    <property type="evidence" value="ECO:0007669"/>
    <property type="project" value="TreeGrafter"/>
</dbReference>
<protein>
    <recommendedName>
        <fullName evidence="9">DNA 3'-5' helicase</fullName>
        <ecNumber evidence="9">5.6.2.4</ecNumber>
    </recommendedName>
    <alternativeName>
        <fullName evidence="10">DNA 3'-5' helicase II</fullName>
    </alternativeName>
</protein>
<evidence type="ECO:0000256" key="7">
    <source>
        <dbReference type="ARBA" id="ARBA00023235"/>
    </source>
</evidence>
<dbReference type="PROSITE" id="PS51198">
    <property type="entry name" value="UVRD_HELICASE_ATP_BIND"/>
    <property type="match status" value="1"/>
</dbReference>
<dbReference type="InterPro" id="IPR013986">
    <property type="entry name" value="DExx_box_DNA_helicase_dom_sf"/>
</dbReference>
<dbReference type="GO" id="GO:0016787">
    <property type="term" value="F:hydrolase activity"/>
    <property type="evidence" value="ECO:0007669"/>
    <property type="project" value="UniProtKB-UniRule"/>
</dbReference>
<evidence type="ECO:0000256" key="2">
    <source>
        <dbReference type="ARBA" id="ARBA00022741"/>
    </source>
</evidence>
<dbReference type="GO" id="GO:0003677">
    <property type="term" value="F:DNA binding"/>
    <property type="evidence" value="ECO:0007669"/>
    <property type="project" value="UniProtKB-KW"/>
</dbReference>
<dbReference type="PANTHER" id="PTHR11070">
    <property type="entry name" value="UVRD / RECB / PCRA DNA HELICASE FAMILY MEMBER"/>
    <property type="match status" value="1"/>
</dbReference>
<keyword evidence="7" id="KW-0413">Isomerase</keyword>
<comment type="catalytic activity">
    <reaction evidence="11">
        <text>ATP + H2O = ADP + phosphate + H(+)</text>
        <dbReference type="Rhea" id="RHEA:13065"/>
        <dbReference type="ChEBI" id="CHEBI:15377"/>
        <dbReference type="ChEBI" id="CHEBI:15378"/>
        <dbReference type="ChEBI" id="CHEBI:30616"/>
        <dbReference type="ChEBI" id="CHEBI:43474"/>
        <dbReference type="ChEBI" id="CHEBI:456216"/>
        <dbReference type="EC" id="5.6.2.4"/>
    </reaction>
</comment>
<comment type="caution">
    <text evidence="16">The sequence shown here is derived from an EMBL/GenBank/DDBJ whole genome shotgun (WGS) entry which is preliminary data.</text>
</comment>
<reference evidence="17 18" key="1">
    <citation type="submission" date="2017-07" db="EMBL/GenBank/DDBJ databases">
        <title>Leptospira spp. isolated from tropical soils.</title>
        <authorList>
            <person name="Thibeaux R."/>
            <person name="Iraola G."/>
            <person name="Ferres I."/>
            <person name="Bierque E."/>
            <person name="Girault D."/>
            <person name="Soupe-Gilbert M.-E."/>
            <person name="Picardeau M."/>
            <person name="Goarant C."/>
        </authorList>
    </citation>
    <scope>NUCLEOTIDE SEQUENCE [LARGE SCALE GENOMIC DNA]</scope>
    <source>
        <strain evidence="16 18">FH1-B-B1</strain>
        <strain evidence="15 17">FH1-B-C1</strain>
    </source>
</reference>
<dbReference type="InterPro" id="IPR014016">
    <property type="entry name" value="UvrD-like_ATP-bd"/>
</dbReference>
<dbReference type="GO" id="GO:0033202">
    <property type="term" value="C:DNA helicase complex"/>
    <property type="evidence" value="ECO:0007669"/>
    <property type="project" value="TreeGrafter"/>
</dbReference>
<dbReference type="Pfam" id="PF00580">
    <property type="entry name" value="UvrD-helicase"/>
    <property type="match status" value="1"/>
</dbReference>
<name>A0A2M9ZK58_9LEPT</name>
<dbReference type="OrthoDB" id="9810135at2"/>
<dbReference type="EMBL" id="NPDY01000011">
    <property type="protein sequence ID" value="PJZ69307.1"/>
    <property type="molecule type" value="Genomic_DNA"/>
</dbReference>
<evidence type="ECO:0000256" key="1">
    <source>
        <dbReference type="ARBA" id="ARBA00009922"/>
    </source>
</evidence>
<evidence type="ECO:0000313" key="16">
    <source>
        <dbReference type="EMBL" id="PJZ72432.1"/>
    </source>
</evidence>
<evidence type="ECO:0000259" key="13">
    <source>
        <dbReference type="PROSITE" id="PS51198"/>
    </source>
</evidence>
<evidence type="ECO:0000256" key="8">
    <source>
        <dbReference type="ARBA" id="ARBA00034617"/>
    </source>
</evidence>
<dbReference type="InterPro" id="IPR014017">
    <property type="entry name" value="DNA_helicase_UvrD-like_C"/>
</dbReference>
<dbReference type="RefSeq" id="WP_100714360.1">
    <property type="nucleotide sequence ID" value="NZ_NPDY01000011.1"/>
</dbReference>
<organism evidence="16 18">
    <name type="scientific">Leptospira perolatii</name>
    <dbReference type="NCBI Taxonomy" id="2023191"/>
    <lineage>
        <taxon>Bacteria</taxon>
        <taxon>Pseudomonadati</taxon>
        <taxon>Spirochaetota</taxon>
        <taxon>Spirochaetia</taxon>
        <taxon>Leptospirales</taxon>
        <taxon>Leptospiraceae</taxon>
        <taxon>Leptospira</taxon>
    </lineage>
</organism>
<comment type="similarity">
    <text evidence="1">Belongs to the helicase family. UvrD subfamily.</text>
</comment>
<evidence type="ECO:0000313" key="17">
    <source>
        <dbReference type="Proteomes" id="UP000231962"/>
    </source>
</evidence>
<dbReference type="CDD" id="cd18807">
    <property type="entry name" value="SF1_C_UvrD"/>
    <property type="match status" value="1"/>
</dbReference>
<keyword evidence="6" id="KW-0238">DNA-binding</keyword>
<feature type="domain" description="UvrD-like helicase C-terminal" evidence="14">
    <location>
        <begin position="282"/>
        <end position="568"/>
    </location>
</feature>
<keyword evidence="17" id="KW-1185">Reference proteome</keyword>
<evidence type="ECO:0000256" key="3">
    <source>
        <dbReference type="ARBA" id="ARBA00022801"/>
    </source>
</evidence>
<evidence type="ECO:0000259" key="14">
    <source>
        <dbReference type="PROSITE" id="PS51217"/>
    </source>
</evidence>
<proteinExistence type="inferred from homology"/>
<evidence type="ECO:0000256" key="5">
    <source>
        <dbReference type="ARBA" id="ARBA00022840"/>
    </source>
</evidence>
<dbReference type="GO" id="GO:0005829">
    <property type="term" value="C:cytosol"/>
    <property type="evidence" value="ECO:0007669"/>
    <property type="project" value="TreeGrafter"/>
</dbReference>
<evidence type="ECO:0000256" key="12">
    <source>
        <dbReference type="PROSITE-ProRule" id="PRU00560"/>
    </source>
</evidence>
<evidence type="ECO:0000256" key="10">
    <source>
        <dbReference type="ARBA" id="ARBA00034923"/>
    </source>
</evidence>
<dbReference type="Pfam" id="PF13361">
    <property type="entry name" value="UvrD_C"/>
    <property type="match status" value="1"/>
</dbReference>
<dbReference type="Gene3D" id="1.10.10.160">
    <property type="match status" value="1"/>
</dbReference>
<dbReference type="GO" id="GO:0005524">
    <property type="term" value="F:ATP binding"/>
    <property type="evidence" value="ECO:0007669"/>
    <property type="project" value="UniProtKB-UniRule"/>
</dbReference>
<dbReference type="PROSITE" id="PS51217">
    <property type="entry name" value="UVRD_HELICASE_CTER"/>
    <property type="match status" value="1"/>
</dbReference>